<dbReference type="InterPro" id="IPR004330">
    <property type="entry name" value="FAR1_DNA_bnd_dom"/>
</dbReference>
<dbReference type="PANTHER" id="PTHR46328">
    <property type="entry name" value="FAR-RED IMPAIRED RESPONSIVE (FAR1) FAMILY PROTEIN-RELATED"/>
    <property type="match status" value="1"/>
</dbReference>
<reference evidence="2" key="1">
    <citation type="journal article" date="2019" name="Toxins">
        <title>Detection of Abrin-Like and Prepropulchellin-Like Toxin Genes and Transcripts Using Whole Genome Sequencing and Full-Length Transcript Sequencing of Abrus precatorius.</title>
        <authorList>
            <person name="Hovde B.T."/>
            <person name="Daligault H.E."/>
            <person name="Hanschen E.R."/>
            <person name="Kunde Y.A."/>
            <person name="Johnson M.B."/>
            <person name="Starkenburg S.R."/>
            <person name="Johnson S.L."/>
        </authorList>
    </citation>
    <scope>NUCLEOTIDE SEQUENCE [LARGE SCALE GENOMIC DNA]</scope>
</reference>
<dbReference type="RefSeq" id="XP_027363102.1">
    <property type="nucleotide sequence ID" value="XM_027507301.1"/>
</dbReference>
<dbReference type="AlphaFoldDB" id="A0A8B8M5T9"/>
<evidence type="ECO:0000313" key="2">
    <source>
        <dbReference type="Proteomes" id="UP000694853"/>
    </source>
</evidence>
<dbReference type="Pfam" id="PF03101">
    <property type="entry name" value="FAR1"/>
    <property type="match status" value="1"/>
</dbReference>
<gene>
    <name evidence="3" type="primary">LOC113870816</name>
</gene>
<accession>A0A8B8M5T9</accession>
<protein>
    <submittedName>
        <fullName evidence="3">Protein FAR1-RELATED SEQUENCE 5-like</fullName>
    </submittedName>
</protein>
<feature type="domain" description="FAR1" evidence="1">
    <location>
        <begin position="60"/>
        <end position="150"/>
    </location>
</feature>
<dbReference type="GeneID" id="113870816"/>
<reference evidence="3" key="2">
    <citation type="submission" date="2025-08" db="UniProtKB">
        <authorList>
            <consortium name="RefSeq"/>
        </authorList>
    </citation>
    <scope>IDENTIFICATION</scope>
    <source>
        <tissue evidence="3">Young leaves</tissue>
    </source>
</reference>
<dbReference type="Proteomes" id="UP000694853">
    <property type="component" value="Unplaced"/>
</dbReference>
<organism evidence="2 3">
    <name type="scientific">Abrus precatorius</name>
    <name type="common">Indian licorice</name>
    <name type="synonym">Glycine abrus</name>
    <dbReference type="NCBI Taxonomy" id="3816"/>
    <lineage>
        <taxon>Eukaryota</taxon>
        <taxon>Viridiplantae</taxon>
        <taxon>Streptophyta</taxon>
        <taxon>Embryophyta</taxon>
        <taxon>Tracheophyta</taxon>
        <taxon>Spermatophyta</taxon>
        <taxon>Magnoliopsida</taxon>
        <taxon>eudicotyledons</taxon>
        <taxon>Gunneridae</taxon>
        <taxon>Pentapetalae</taxon>
        <taxon>rosids</taxon>
        <taxon>fabids</taxon>
        <taxon>Fabales</taxon>
        <taxon>Fabaceae</taxon>
        <taxon>Papilionoideae</taxon>
        <taxon>50 kb inversion clade</taxon>
        <taxon>NPAAA clade</taxon>
        <taxon>indigoferoid/millettioid clade</taxon>
        <taxon>Abreae</taxon>
        <taxon>Abrus</taxon>
    </lineage>
</organism>
<dbReference type="OrthoDB" id="1436301at2759"/>
<dbReference type="KEGG" id="aprc:113870816"/>
<name>A0A8B8M5T9_ABRPR</name>
<keyword evidence="2" id="KW-1185">Reference proteome</keyword>
<sequence length="185" mass="22016">MDFPRNDEGNDEVVEECNVDEEMESSDEVDMQKDGYVNLSDLCSTEIKRMEFLSVEECYKFYNKYGKINGFSVRKNKGGKSKNEDVVWQQFVCSSQGFRREIYRCNLNRLWEHRAITRFGCEAEMEIRFDVYTGCWVVCRFFDDHNHNLVDENYFGMLRSHRKMDDGDVEQMHRMRKSGIPTCKI</sequence>
<evidence type="ECO:0000259" key="1">
    <source>
        <dbReference type="Pfam" id="PF03101"/>
    </source>
</evidence>
<proteinExistence type="predicted"/>
<evidence type="ECO:0000313" key="3">
    <source>
        <dbReference type="RefSeq" id="XP_027363102.1"/>
    </source>
</evidence>
<dbReference type="PANTHER" id="PTHR46328:SF27">
    <property type="entry name" value="OS12G0287500 PROTEIN"/>
    <property type="match status" value="1"/>
</dbReference>